<sequence length="190" mass="19057">MFQQHPQELTMQRTTRLALALAALGFSAMAHAQITVPIHSVASSDGNRSLGSVTITETPGGLQFTPALQGLPPGQRGFHVHMNASCGEGPVNGKPAPAGAAGGHLDPHGTNAHKGPNQGGHMGDLPALEVDSSGAALKPVVAPQLKKLADVKGRSLMIHAGGDNYADAPAPLGGGGARIACGVIGEPAAK</sequence>
<keyword evidence="2" id="KW-0186">Copper</keyword>
<evidence type="ECO:0000256" key="3">
    <source>
        <dbReference type="SAM" id="MobiDB-lite"/>
    </source>
</evidence>
<dbReference type="CDD" id="cd00305">
    <property type="entry name" value="Cu-Zn_Superoxide_Dismutase"/>
    <property type="match status" value="1"/>
</dbReference>
<keyword evidence="2" id="KW-0479">Metal-binding</keyword>
<comment type="catalytic activity">
    <reaction evidence="2">
        <text>2 superoxide + 2 H(+) = H2O2 + O2</text>
        <dbReference type="Rhea" id="RHEA:20696"/>
        <dbReference type="ChEBI" id="CHEBI:15378"/>
        <dbReference type="ChEBI" id="CHEBI:15379"/>
        <dbReference type="ChEBI" id="CHEBI:16240"/>
        <dbReference type="ChEBI" id="CHEBI:18421"/>
        <dbReference type="EC" id="1.15.1.1"/>
    </reaction>
</comment>
<dbReference type="EMBL" id="BMKG01000012">
    <property type="protein sequence ID" value="GGC06300.1"/>
    <property type="molecule type" value="Genomic_DNA"/>
</dbReference>
<dbReference type="EC" id="1.15.1.1" evidence="2"/>
<dbReference type="PANTHER" id="PTHR10003">
    <property type="entry name" value="SUPEROXIDE DISMUTASE CU-ZN -RELATED"/>
    <property type="match status" value="1"/>
</dbReference>
<dbReference type="SUPFAM" id="SSF49329">
    <property type="entry name" value="Cu,Zn superoxide dismutase-like"/>
    <property type="match status" value="1"/>
</dbReference>
<organism evidence="6 7">
    <name type="scientific">Pseudoduganella buxea</name>
    <dbReference type="NCBI Taxonomy" id="1949069"/>
    <lineage>
        <taxon>Bacteria</taxon>
        <taxon>Pseudomonadati</taxon>
        <taxon>Pseudomonadota</taxon>
        <taxon>Betaproteobacteria</taxon>
        <taxon>Burkholderiales</taxon>
        <taxon>Oxalobacteraceae</taxon>
        <taxon>Telluria group</taxon>
        <taxon>Pseudoduganella</taxon>
    </lineage>
</organism>
<evidence type="ECO:0000259" key="5">
    <source>
        <dbReference type="Pfam" id="PF00080"/>
    </source>
</evidence>
<keyword evidence="2" id="KW-0560">Oxidoreductase</keyword>
<evidence type="ECO:0000313" key="6">
    <source>
        <dbReference type="EMBL" id="GGC06300.1"/>
    </source>
</evidence>
<dbReference type="InterPro" id="IPR018152">
    <property type="entry name" value="SOD_Cu/Zn_BS"/>
</dbReference>
<dbReference type="PROSITE" id="PS00332">
    <property type="entry name" value="SOD_CU_ZN_2"/>
    <property type="match status" value="1"/>
</dbReference>
<comment type="function">
    <text evidence="2">Destroys radicals which are normally produced within the cells and which are toxic to biological systems.</text>
</comment>
<evidence type="ECO:0000256" key="2">
    <source>
        <dbReference type="RuleBase" id="RU000393"/>
    </source>
</evidence>
<evidence type="ECO:0000313" key="7">
    <source>
        <dbReference type="Proteomes" id="UP000622638"/>
    </source>
</evidence>
<gene>
    <name evidence="6" type="ORF">GCM10011572_30070</name>
</gene>
<dbReference type="NCBIfam" id="NF007628">
    <property type="entry name" value="PRK10290.1"/>
    <property type="match status" value="1"/>
</dbReference>
<dbReference type="Pfam" id="PF00080">
    <property type="entry name" value="Sod_Cu"/>
    <property type="match status" value="1"/>
</dbReference>
<dbReference type="InterPro" id="IPR001424">
    <property type="entry name" value="SOD_Cu_Zn_dom"/>
</dbReference>
<accession>A0ABQ1KSW8</accession>
<name>A0ABQ1KSW8_9BURK</name>
<comment type="cofactor">
    <cofactor evidence="2">
        <name>Zn(2+)</name>
        <dbReference type="ChEBI" id="CHEBI:29105"/>
    </cofactor>
    <text evidence="2">Binds 1 zinc ion per subunit.</text>
</comment>
<dbReference type="Gene3D" id="2.60.40.200">
    <property type="entry name" value="Superoxide dismutase, copper/zinc binding domain"/>
    <property type="match status" value="1"/>
</dbReference>
<keyword evidence="4" id="KW-0732">Signal</keyword>
<feature type="domain" description="Superoxide dismutase copper/zinc binding" evidence="5">
    <location>
        <begin position="51"/>
        <end position="184"/>
    </location>
</feature>
<evidence type="ECO:0000256" key="1">
    <source>
        <dbReference type="ARBA" id="ARBA00010457"/>
    </source>
</evidence>
<dbReference type="InterPro" id="IPR036423">
    <property type="entry name" value="SOD-like_Cu/Zn_dom_sf"/>
</dbReference>
<evidence type="ECO:0000256" key="4">
    <source>
        <dbReference type="SAM" id="SignalP"/>
    </source>
</evidence>
<dbReference type="InterPro" id="IPR024134">
    <property type="entry name" value="SOD_Cu/Zn_/chaperone"/>
</dbReference>
<keyword evidence="2" id="KW-0862">Zinc</keyword>
<reference evidence="7" key="1">
    <citation type="journal article" date="2019" name="Int. J. Syst. Evol. Microbiol.">
        <title>The Global Catalogue of Microorganisms (GCM) 10K type strain sequencing project: providing services to taxonomists for standard genome sequencing and annotation.</title>
        <authorList>
            <consortium name="The Broad Institute Genomics Platform"/>
            <consortium name="The Broad Institute Genome Sequencing Center for Infectious Disease"/>
            <person name="Wu L."/>
            <person name="Ma J."/>
        </authorList>
    </citation>
    <scope>NUCLEOTIDE SEQUENCE [LARGE SCALE GENOMIC DNA]</scope>
    <source>
        <strain evidence="7">CGMCC 1.15931</strain>
    </source>
</reference>
<proteinExistence type="inferred from homology"/>
<comment type="similarity">
    <text evidence="1 2">Belongs to the Cu-Zn superoxide dismutase family.</text>
</comment>
<feature type="chain" id="PRO_5045353883" description="Superoxide dismutase [Cu-Zn]" evidence="4">
    <location>
        <begin position="33"/>
        <end position="190"/>
    </location>
</feature>
<protein>
    <recommendedName>
        <fullName evidence="2">Superoxide dismutase [Cu-Zn]</fullName>
        <ecNumber evidence="2">1.15.1.1</ecNumber>
    </recommendedName>
</protein>
<keyword evidence="7" id="KW-1185">Reference proteome</keyword>
<feature type="signal peptide" evidence="4">
    <location>
        <begin position="1"/>
        <end position="32"/>
    </location>
</feature>
<dbReference type="Proteomes" id="UP000622638">
    <property type="component" value="Unassembled WGS sequence"/>
</dbReference>
<comment type="cofactor">
    <cofactor evidence="2">
        <name>Cu cation</name>
        <dbReference type="ChEBI" id="CHEBI:23378"/>
    </cofactor>
    <text evidence="2">Binds 1 copper ion per subunit.</text>
</comment>
<feature type="region of interest" description="Disordered" evidence="3">
    <location>
        <begin position="92"/>
        <end position="121"/>
    </location>
</feature>
<comment type="caution">
    <text evidence="6">The sequence shown here is derived from an EMBL/GenBank/DDBJ whole genome shotgun (WGS) entry which is preliminary data.</text>
</comment>